<dbReference type="Pfam" id="PF05036">
    <property type="entry name" value="SPOR"/>
    <property type="match status" value="2"/>
</dbReference>
<dbReference type="EMBL" id="FOFB01000005">
    <property type="protein sequence ID" value="SEQ04692.1"/>
    <property type="molecule type" value="Genomic_DNA"/>
</dbReference>
<feature type="compositionally biased region" description="Gly residues" evidence="1">
    <location>
        <begin position="509"/>
        <end position="525"/>
    </location>
</feature>
<dbReference type="SUPFAM" id="SSF48452">
    <property type="entry name" value="TPR-like"/>
    <property type="match status" value="1"/>
</dbReference>
<dbReference type="Gene3D" id="3.30.70.1070">
    <property type="entry name" value="Sporulation related repeat"/>
    <property type="match status" value="1"/>
</dbReference>
<dbReference type="InterPro" id="IPR008969">
    <property type="entry name" value="CarboxyPept-like_regulatory"/>
</dbReference>
<dbReference type="SUPFAM" id="SSF49464">
    <property type="entry name" value="Carboxypeptidase regulatory domain-like"/>
    <property type="match status" value="1"/>
</dbReference>
<dbReference type="AlphaFoldDB" id="A0A1H9CTZ2"/>
<dbReference type="OrthoDB" id="9809364at2"/>
<sequence length="843" mass="89306">MKSLIQSLLVLLLLAVAVPVHAQFRSEMRTANKEYELKAYNLAVESYKKALARRPSDVTALSRIADSYRMLNQMQTAHGYYQQAVRERKAEGNVFLEHAHVLKALSRYDEAKQWYLVYARDHDPVVGNHYAQSCDFAKAQANADAGFTVQSANINSSVSDFGPSTPSPGQLVFNSARTAAGQAFDGQARNKPYVAAIGPDGSLQQAFELQTGYTDAAGNVGPVSYTPDGRQVIFTRNNFTAGTRMIPEAGINLNLMIADVNQNGNWVNPRPLPFNGTDFSTGFGTFSADGNAIYFSSDRGEGYGGFDIYRAQRQGQSWETIPENLGTVVNSVGHEITPFFDGASLFFSSNWHHGLGSYDVFRAEMANNRPTTLYHMGKGINSDRDDLGFIYDPVTSSGYVVSNRIGGSGQEDVYRVGRASTNKVLVVQSALDGSFIPNAALDFSACGGQVYATDAGGRYVLQPTAGLSCDIVISADGFQAVRIPLQSLQPDAQNIVRVSLNAAGGGVAGGGPVQGGGNTTPGGGPNTSTPIPGGVLPPGTYRGMVTNAQTGTPIPQANVQITQRTTGASANVLTNIEGTYIMAFEPYNTYDLVISAPGYETVRFPITNNDGSDPNILGNMTLLPVQGGGSSTGTTSNGSPSTGGENVSYTQVSGYSVQLASLGKSPDLNKFNNVSNLGRVYDVNDGNSYKVRLGVFTTRAAAEAAAARAKQAGYSGAFIVPDSGTRADGSSTSSSNSRTYIPSGSTTTTTYTPPPTTTTTTSSSGTYKVQIGAYGKPENFDRSKASQLGSVETTTRGNLTLFMIGNLYSLSEARSVQAQAKSMGYSGAFVLERVNGQLVKVSN</sequence>
<feature type="domain" description="SPOR" evidence="3">
    <location>
        <begin position="653"/>
        <end position="720"/>
    </location>
</feature>
<dbReference type="Pfam" id="PF07676">
    <property type="entry name" value="PD40"/>
    <property type="match status" value="1"/>
</dbReference>
<evidence type="ECO:0000256" key="1">
    <source>
        <dbReference type="SAM" id="MobiDB-lite"/>
    </source>
</evidence>
<dbReference type="Gene3D" id="2.60.40.1120">
    <property type="entry name" value="Carboxypeptidase-like, regulatory domain"/>
    <property type="match status" value="1"/>
</dbReference>
<accession>A0A1H9CTZ2</accession>
<dbReference type="SUPFAM" id="SSF75011">
    <property type="entry name" value="3-carboxy-cis,cis-mucoante lactonizing enzyme"/>
    <property type="match status" value="1"/>
</dbReference>
<evidence type="ECO:0000259" key="3">
    <source>
        <dbReference type="Pfam" id="PF05036"/>
    </source>
</evidence>
<organism evidence="4 5">
    <name type="scientific">Neolewinella agarilytica</name>
    <dbReference type="NCBI Taxonomy" id="478744"/>
    <lineage>
        <taxon>Bacteria</taxon>
        <taxon>Pseudomonadati</taxon>
        <taxon>Bacteroidota</taxon>
        <taxon>Saprospiria</taxon>
        <taxon>Saprospirales</taxon>
        <taxon>Lewinellaceae</taxon>
        <taxon>Neolewinella</taxon>
    </lineage>
</organism>
<dbReference type="InterPro" id="IPR036680">
    <property type="entry name" value="SPOR-like_sf"/>
</dbReference>
<dbReference type="Gene3D" id="1.25.40.10">
    <property type="entry name" value="Tetratricopeptide repeat domain"/>
    <property type="match status" value="1"/>
</dbReference>
<dbReference type="Gene3D" id="2.120.10.30">
    <property type="entry name" value="TolB, C-terminal domain"/>
    <property type="match status" value="1"/>
</dbReference>
<protein>
    <submittedName>
        <fullName evidence="4">Sporulation related domain-containing protein</fullName>
    </submittedName>
</protein>
<keyword evidence="2" id="KW-0732">Signal</keyword>
<feature type="compositionally biased region" description="Low complexity" evidence="1">
    <location>
        <begin position="632"/>
        <end position="644"/>
    </location>
</feature>
<dbReference type="RefSeq" id="WP_090166236.1">
    <property type="nucleotide sequence ID" value="NZ_FOFB01000005.1"/>
</dbReference>
<dbReference type="STRING" id="478744.SAMN05444359_10517"/>
<feature type="region of interest" description="Disordered" evidence="1">
    <location>
        <begin position="722"/>
        <end position="764"/>
    </location>
</feature>
<dbReference type="InParanoid" id="A0A1H9CTZ2"/>
<dbReference type="Proteomes" id="UP000199021">
    <property type="component" value="Unassembled WGS sequence"/>
</dbReference>
<gene>
    <name evidence="4" type="ORF">SAMN05444359_10517</name>
</gene>
<dbReference type="InterPro" id="IPR011990">
    <property type="entry name" value="TPR-like_helical_dom_sf"/>
</dbReference>
<dbReference type="InterPro" id="IPR011042">
    <property type="entry name" value="6-blade_b-propeller_TolB-like"/>
</dbReference>
<name>A0A1H9CTZ2_9BACT</name>
<dbReference type="InterPro" id="IPR011659">
    <property type="entry name" value="WD40"/>
</dbReference>
<evidence type="ECO:0000313" key="4">
    <source>
        <dbReference type="EMBL" id="SEQ04692.1"/>
    </source>
</evidence>
<evidence type="ECO:0000256" key="2">
    <source>
        <dbReference type="SAM" id="SignalP"/>
    </source>
</evidence>
<dbReference type="SUPFAM" id="SSF110997">
    <property type="entry name" value="Sporulation related repeat"/>
    <property type="match status" value="2"/>
</dbReference>
<proteinExistence type="predicted"/>
<dbReference type="InterPro" id="IPR007730">
    <property type="entry name" value="SPOR-like_dom"/>
</dbReference>
<dbReference type="Pfam" id="PF13620">
    <property type="entry name" value="CarboxypepD_reg"/>
    <property type="match status" value="1"/>
</dbReference>
<keyword evidence="5" id="KW-1185">Reference proteome</keyword>
<feature type="region of interest" description="Disordered" evidence="1">
    <location>
        <begin position="625"/>
        <end position="648"/>
    </location>
</feature>
<feature type="region of interest" description="Disordered" evidence="1">
    <location>
        <begin position="509"/>
        <end position="532"/>
    </location>
</feature>
<feature type="signal peptide" evidence="2">
    <location>
        <begin position="1"/>
        <end position="22"/>
    </location>
</feature>
<feature type="domain" description="SPOR" evidence="3">
    <location>
        <begin position="763"/>
        <end position="830"/>
    </location>
</feature>
<feature type="chain" id="PRO_5011726540" evidence="2">
    <location>
        <begin position="23"/>
        <end position="843"/>
    </location>
</feature>
<dbReference type="GO" id="GO:0042834">
    <property type="term" value="F:peptidoglycan binding"/>
    <property type="evidence" value="ECO:0007669"/>
    <property type="project" value="InterPro"/>
</dbReference>
<evidence type="ECO:0000313" key="5">
    <source>
        <dbReference type="Proteomes" id="UP000199021"/>
    </source>
</evidence>
<reference evidence="5" key="1">
    <citation type="submission" date="2016-10" db="EMBL/GenBank/DDBJ databases">
        <authorList>
            <person name="Varghese N."/>
            <person name="Submissions S."/>
        </authorList>
    </citation>
    <scope>NUCLEOTIDE SEQUENCE [LARGE SCALE GENOMIC DNA]</scope>
    <source>
        <strain evidence="5">DSM 24740</strain>
    </source>
</reference>